<evidence type="ECO:0000256" key="3">
    <source>
        <dbReference type="SAM" id="MobiDB-lite"/>
    </source>
</evidence>
<dbReference type="PANTHER" id="PTHR22812">
    <property type="entry name" value="CHROMOBOX PROTEIN"/>
    <property type="match status" value="1"/>
</dbReference>
<feature type="compositionally biased region" description="Polar residues" evidence="3">
    <location>
        <begin position="810"/>
        <end position="829"/>
    </location>
</feature>
<proteinExistence type="predicted"/>
<dbReference type="InterPro" id="IPR000953">
    <property type="entry name" value="Chromo/chromo_shadow_dom"/>
</dbReference>
<keyword evidence="6" id="KW-1185">Reference proteome</keyword>
<dbReference type="InterPro" id="IPR051219">
    <property type="entry name" value="Heterochromatin_chromo-domain"/>
</dbReference>
<dbReference type="InterPro" id="IPR023779">
    <property type="entry name" value="Chromodomain_CS"/>
</dbReference>
<comment type="caution">
    <text evidence="5">The sequence shown here is derived from an EMBL/GenBank/DDBJ whole genome shotgun (WGS) entry which is preliminary data.</text>
</comment>
<gene>
    <name evidence="5" type="ORF">RN001_011867</name>
</gene>
<dbReference type="Pfam" id="PF00385">
    <property type="entry name" value="Chromo"/>
    <property type="match status" value="1"/>
</dbReference>
<dbReference type="InterPro" id="IPR023780">
    <property type="entry name" value="Chromo_domain"/>
</dbReference>
<dbReference type="EMBL" id="JARPUR010000005">
    <property type="protein sequence ID" value="KAK4875445.1"/>
    <property type="molecule type" value="Genomic_DNA"/>
</dbReference>
<feature type="domain" description="Chromo" evidence="4">
    <location>
        <begin position="230"/>
        <end position="279"/>
    </location>
</feature>
<dbReference type="InterPro" id="IPR016197">
    <property type="entry name" value="Chromo-like_dom_sf"/>
</dbReference>
<dbReference type="AlphaFoldDB" id="A0AAN7SP96"/>
<dbReference type="SMART" id="SM00298">
    <property type="entry name" value="CHROMO"/>
    <property type="match status" value="1"/>
</dbReference>
<reference evidence="6" key="1">
    <citation type="submission" date="2023-01" db="EMBL/GenBank/DDBJ databases">
        <title>Key to firefly adult light organ development and bioluminescence: homeobox transcription factors regulate luciferase expression and transportation to peroxisome.</title>
        <authorList>
            <person name="Fu X."/>
        </authorList>
    </citation>
    <scope>NUCLEOTIDE SEQUENCE [LARGE SCALE GENOMIC DNA]</scope>
</reference>
<evidence type="ECO:0000256" key="2">
    <source>
        <dbReference type="ARBA" id="ARBA00023242"/>
    </source>
</evidence>
<feature type="compositionally biased region" description="Polar residues" evidence="3">
    <location>
        <begin position="380"/>
        <end position="391"/>
    </location>
</feature>
<dbReference type="GO" id="GO:0005694">
    <property type="term" value="C:chromosome"/>
    <property type="evidence" value="ECO:0007669"/>
    <property type="project" value="UniProtKB-ARBA"/>
</dbReference>
<dbReference type="PROSITE" id="PS50013">
    <property type="entry name" value="CHROMO_2"/>
    <property type="match status" value="1"/>
</dbReference>
<feature type="region of interest" description="Disordered" evidence="3">
    <location>
        <begin position="289"/>
        <end position="320"/>
    </location>
</feature>
<feature type="region of interest" description="Disordered" evidence="3">
    <location>
        <begin position="333"/>
        <end position="391"/>
    </location>
</feature>
<dbReference type="PROSITE" id="PS00598">
    <property type="entry name" value="CHROMO_1"/>
    <property type="match status" value="1"/>
</dbReference>
<evidence type="ECO:0000313" key="6">
    <source>
        <dbReference type="Proteomes" id="UP001353858"/>
    </source>
</evidence>
<feature type="region of interest" description="Disordered" evidence="3">
    <location>
        <begin position="508"/>
        <end position="549"/>
    </location>
</feature>
<accession>A0AAN7SP96</accession>
<protein>
    <recommendedName>
        <fullName evidence="4">Chromo domain-containing protein</fullName>
    </recommendedName>
</protein>
<organism evidence="5 6">
    <name type="scientific">Aquatica leii</name>
    <dbReference type="NCBI Taxonomy" id="1421715"/>
    <lineage>
        <taxon>Eukaryota</taxon>
        <taxon>Metazoa</taxon>
        <taxon>Ecdysozoa</taxon>
        <taxon>Arthropoda</taxon>
        <taxon>Hexapoda</taxon>
        <taxon>Insecta</taxon>
        <taxon>Pterygota</taxon>
        <taxon>Neoptera</taxon>
        <taxon>Endopterygota</taxon>
        <taxon>Coleoptera</taxon>
        <taxon>Polyphaga</taxon>
        <taxon>Elateriformia</taxon>
        <taxon>Elateroidea</taxon>
        <taxon>Lampyridae</taxon>
        <taxon>Luciolinae</taxon>
        <taxon>Aquatica</taxon>
    </lineage>
</organism>
<feature type="compositionally biased region" description="Acidic residues" evidence="3">
    <location>
        <begin position="520"/>
        <end position="532"/>
    </location>
</feature>
<comment type="subcellular location">
    <subcellularLocation>
        <location evidence="1">Nucleus</location>
    </subcellularLocation>
</comment>
<feature type="region of interest" description="Disordered" evidence="3">
    <location>
        <begin position="147"/>
        <end position="209"/>
    </location>
</feature>
<dbReference type="GO" id="GO:0005634">
    <property type="term" value="C:nucleus"/>
    <property type="evidence" value="ECO:0007669"/>
    <property type="project" value="UniProtKB-SubCell"/>
</dbReference>
<dbReference type="Proteomes" id="UP001353858">
    <property type="component" value="Unassembled WGS sequence"/>
</dbReference>
<dbReference type="Gene3D" id="2.40.50.40">
    <property type="match status" value="1"/>
</dbReference>
<name>A0AAN7SP96_9COLE</name>
<evidence type="ECO:0000259" key="4">
    <source>
        <dbReference type="PROSITE" id="PS50013"/>
    </source>
</evidence>
<keyword evidence="2" id="KW-0539">Nucleus</keyword>
<feature type="region of interest" description="Disordered" evidence="3">
    <location>
        <begin position="463"/>
        <end position="482"/>
    </location>
</feature>
<dbReference type="SUPFAM" id="SSF54160">
    <property type="entry name" value="Chromo domain-like"/>
    <property type="match status" value="1"/>
</dbReference>
<evidence type="ECO:0000313" key="5">
    <source>
        <dbReference type="EMBL" id="KAK4875445.1"/>
    </source>
</evidence>
<evidence type="ECO:0000256" key="1">
    <source>
        <dbReference type="ARBA" id="ARBA00004123"/>
    </source>
</evidence>
<feature type="region of interest" description="Disordered" evidence="3">
    <location>
        <begin position="804"/>
        <end position="829"/>
    </location>
</feature>
<sequence length="1018" mass="111518">METKDKVESADVNKTPKIIKAVAKEEIGKLDVLVCGECHDVFYFIEEFKAHKENKCDGASVTRDNCKNETNPQVWGFMLWKHAQIKKDIDEENPPTPWSIYQQWCKLNPKEKEGWVVAGESIQCFSKISSAKVQEIKANAQVVKNKQEKPNVQVKNNSSDELLEEGEIQPHDSENDAEDESEEKVKNNNVNKKPVLKPKPSTNSLKDIKPISNPLRKALRTGKNENIEEAIVEKILGRRLNHKKKCTEYFIKWENMSESENTWEPKIHLIKCKALMDEFDSIIDKKKNLAKGNTKSVESQLEEMESDHSRPQRTSKQKALSQVKVWCGDISEGDEASGKRKSFSDDDSTDSFEKKIKMEDDSDTTDDDRPSVTIRRVPKTQGSVNGVTKKNSDVTIPTTQRVVRVNQKQLPNLSSGVYIMSKTEGIIKLDSNSSATGGPLLKVGSKIGQTHIKMVKKEDTVTPKGIASRLQPGDKKSPIISKGRGMSRKLLSNPTAIKTVMKINDTDTSDKLMDSKSSPFDDDSDGLEELEFPTDLPLPEPDSPPGEFTLCPLTGRVLRDTEEPKEPEDVSADSTSLDTLVKLAAAELPDVDLDPNTEKKEANATKEITPIVQTETSKVPTLVVEPKVLEATSTSAPATTVSTSSIATTVTDLEASIKPSAIEKSTSTVLNIDDVLTPAQPKTTESSLLNTTLTNVHVLPSPNKPIPPKKLLSTPSTVRQKVTTFQRHTINRPVMPKPSPTSTIIHKVSPSRSKLGASRSFQEPLVPILKRTANISTYKSANVAKRIGNTTIYKTEKPASTPIVKKGLPTSFNAPQTISTPPSSKATSLSSTVINMPLLTVDDEPAPIAESTNTTQQLAEIQPLPVLSTDSEMTDLSTFNLADSETPLLITGDDGTIYQVAGQNEDGQTILISEGPDGQQQCVIVSSECSNDEISVMMGDAAAEPEQMEVEQPLTINTQADPEGDSTESEESQVVAQIIKADPPSPGGTRKVVLMLPDGNLMMTNVTAEQYAALELDK</sequence>